<feature type="region of interest" description="Disordered" evidence="1">
    <location>
        <begin position="80"/>
        <end position="214"/>
    </location>
</feature>
<accession>A0A6J4UL56</accession>
<feature type="non-terminal residue" evidence="2">
    <location>
        <position position="274"/>
    </location>
</feature>
<feature type="compositionally biased region" description="Basic residues" evidence="1">
    <location>
        <begin position="1"/>
        <end position="11"/>
    </location>
</feature>
<dbReference type="EMBL" id="CADCWC010000413">
    <property type="protein sequence ID" value="CAA9550769.1"/>
    <property type="molecule type" value="Genomic_DNA"/>
</dbReference>
<evidence type="ECO:0000256" key="1">
    <source>
        <dbReference type="SAM" id="MobiDB-lite"/>
    </source>
</evidence>
<evidence type="ECO:0000313" key="2">
    <source>
        <dbReference type="EMBL" id="CAA9550769.1"/>
    </source>
</evidence>
<gene>
    <name evidence="2" type="ORF">AVDCRST_MAG79-2682</name>
</gene>
<feature type="compositionally biased region" description="Low complexity" evidence="1">
    <location>
        <begin position="196"/>
        <end position="207"/>
    </location>
</feature>
<name>A0A6J4UL56_9ACTN</name>
<protein>
    <submittedName>
        <fullName evidence="2">Uncharacterized protein</fullName>
    </submittedName>
</protein>
<organism evidence="2">
    <name type="scientific">uncultured Thermoleophilia bacterium</name>
    <dbReference type="NCBI Taxonomy" id="1497501"/>
    <lineage>
        <taxon>Bacteria</taxon>
        <taxon>Bacillati</taxon>
        <taxon>Actinomycetota</taxon>
        <taxon>Thermoleophilia</taxon>
        <taxon>environmental samples</taxon>
    </lineage>
</organism>
<reference evidence="2" key="1">
    <citation type="submission" date="2020-02" db="EMBL/GenBank/DDBJ databases">
        <authorList>
            <person name="Meier V. D."/>
        </authorList>
    </citation>
    <scope>NUCLEOTIDE SEQUENCE</scope>
    <source>
        <strain evidence="2">AVDCRST_MAG79</strain>
    </source>
</reference>
<feature type="non-terminal residue" evidence="2">
    <location>
        <position position="1"/>
    </location>
</feature>
<feature type="region of interest" description="Disordered" evidence="1">
    <location>
        <begin position="1"/>
        <end position="51"/>
    </location>
</feature>
<feature type="compositionally biased region" description="Basic residues" evidence="1">
    <location>
        <begin position="20"/>
        <end position="51"/>
    </location>
</feature>
<dbReference type="AlphaFoldDB" id="A0A6J4UL56"/>
<feature type="compositionally biased region" description="Basic and acidic residues" evidence="1">
    <location>
        <begin position="137"/>
        <end position="153"/>
    </location>
</feature>
<proteinExistence type="predicted"/>
<sequence length="274" mass="30207">RRGVGAGGRRRAPSEGGRRGVLRRRDVRARGRGGIHVHGRRRRHLAQRPRRGHALLLRTTVRRTRLRRLRPRLHGRARVARRPCLRDLQRRQLGGRRPRVPGSGATRGRPRSLEVAVLGGRGGGAPGDRAGVGRVRGGGDADLQRPRVRRSSDDGLEPGPRSVHPHARQRLHAAQLGRPERCGARHVAPPPRAEGARGADAVGAVGRRPLRRRLGGRTRRLPATDAREVAQRRRDGRHADVLRRLPLRLPPPSVGELLRAHDAPLPVPGAHGRM</sequence>